<dbReference type="SUPFAM" id="SSF47413">
    <property type="entry name" value="lambda repressor-like DNA-binding domains"/>
    <property type="match status" value="1"/>
</dbReference>
<dbReference type="InterPro" id="IPR028082">
    <property type="entry name" value="Peripla_BP_I"/>
</dbReference>
<dbReference type="InterPro" id="IPR010982">
    <property type="entry name" value="Lambda_DNA-bd_dom_sf"/>
</dbReference>
<dbReference type="EMBL" id="FMXQ01000009">
    <property type="protein sequence ID" value="SDB50222.1"/>
    <property type="molecule type" value="Genomic_DNA"/>
</dbReference>
<dbReference type="SUPFAM" id="SSF53822">
    <property type="entry name" value="Periplasmic binding protein-like I"/>
    <property type="match status" value="1"/>
</dbReference>
<protein>
    <submittedName>
        <fullName evidence="5">Transcriptional regulator, LacI family</fullName>
    </submittedName>
</protein>
<evidence type="ECO:0000256" key="1">
    <source>
        <dbReference type="ARBA" id="ARBA00023015"/>
    </source>
</evidence>
<dbReference type="InterPro" id="IPR000843">
    <property type="entry name" value="HTH_LacI"/>
</dbReference>
<dbReference type="Proteomes" id="UP000199071">
    <property type="component" value="Unassembled WGS sequence"/>
</dbReference>
<accession>A0A1G6DYM8</accession>
<dbReference type="PROSITE" id="PS50932">
    <property type="entry name" value="HTH_LACI_2"/>
    <property type="match status" value="1"/>
</dbReference>
<dbReference type="InterPro" id="IPR046335">
    <property type="entry name" value="LacI/GalR-like_sensor"/>
</dbReference>
<evidence type="ECO:0000259" key="4">
    <source>
        <dbReference type="PROSITE" id="PS50932"/>
    </source>
</evidence>
<evidence type="ECO:0000256" key="3">
    <source>
        <dbReference type="ARBA" id="ARBA00023163"/>
    </source>
</evidence>
<dbReference type="PANTHER" id="PTHR30146:SF155">
    <property type="entry name" value="ALANINE RACEMASE"/>
    <property type="match status" value="1"/>
</dbReference>
<gene>
    <name evidence="5" type="ORF">SAMN02982931_03893</name>
</gene>
<keyword evidence="1" id="KW-0805">Transcription regulation</keyword>
<proteinExistence type="predicted"/>
<dbReference type="Gene3D" id="1.10.260.40">
    <property type="entry name" value="lambda repressor-like DNA-binding domains"/>
    <property type="match status" value="1"/>
</dbReference>
<dbReference type="Pfam" id="PF13377">
    <property type="entry name" value="Peripla_BP_3"/>
    <property type="match status" value="1"/>
</dbReference>
<feature type="domain" description="HTH lacI-type" evidence="4">
    <location>
        <begin position="19"/>
        <end position="73"/>
    </location>
</feature>
<keyword evidence="6" id="KW-1185">Reference proteome</keyword>
<dbReference type="SMART" id="SM00354">
    <property type="entry name" value="HTH_LACI"/>
    <property type="match status" value="1"/>
</dbReference>
<evidence type="ECO:0000313" key="5">
    <source>
        <dbReference type="EMBL" id="SDB50222.1"/>
    </source>
</evidence>
<dbReference type="AlphaFoldDB" id="A0A1G6DYM8"/>
<dbReference type="RefSeq" id="WP_090879048.1">
    <property type="nucleotide sequence ID" value="NZ_FMXQ01000009.1"/>
</dbReference>
<organism evidence="5 6">
    <name type="scientific">Bauldia litoralis</name>
    <dbReference type="NCBI Taxonomy" id="665467"/>
    <lineage>
        <taxon>Bacteria</taxon>
        <taxon>Pseudomonadati</taxon>
        <taxon>Pseudomonadota</taxon>
        <taxon>Alphaproteobacteria</taxon>
        <taxon>Hyphomicrobiales</taxon>
        <taxon>Kaistiaceae</taxon>
        <taxon>Bauldia</taxon>
    </lineage>
</organism>
<evidence type="ECO:0000256" key="2">
    <source>
        <dbReference type="ARBA" id="ARBA00023125"/>
    </source>
</evidence>
<reference evidence="5 6" key="1">
    <citation type="submission" date="2016-10" db="EMBL/GenBank/DDBJ databases">
        <authorList>
            <person name="de Groot N.N."/>
        </authorList>
    </citation>
    <scope>NUCLEOTIDE SEQUENCE [LARGE SCALE GENOMIC DNA]</scope>
    <source>
        <strain evidence="5 6">ATCC 35022</strain>
    </source>
</reference>
<dbReference type="OrthoDB" id="8328706at2"/>
<sequence length="363" mass="39434">MAISRAYSSGAVEKRIRPVNIRDLARHLDVSIGTVSRALNGKSDVNAETRRRVLEAADALGYSPNQSGRSLRQGTTGMVALMLPTTRAMPLADTIFMQVLEGLRAFLGERSLDLMVLLCGPEENAYAYLRRVVARQIADGLIIADTQRIDPRIDFLLESRIPFVAFGRSTSGGSHPWIDLDFEYAAEFAIDRFVATGHRRIAVATTADEINYGYIFADAYRSALTRHGMPVDPDLVLPVENSEAGGYALGQRILAMADRPTAVVLVNGVMATGLYRLLVERGLEPGRDLSIISFLEERGLLLSPKVTCFRSDVPGLGARLGEALLAAMPAHAAHPEAPVIQELWPLQLVPGESDGKSVGETEP</sequence>
<keyword evidence="2" id="KW-0238">DNA-binding</keyword>
<dbReference type="GO" id="GO:0003700">
    <property type="term" value="F:DNA-binding transcription factor activity"/>
    <property type="evidence" value="ECO:0007669"/>
    <property type="project" value="TreeGrafter"/>
</dbReference>
<evidence type="ECO:0000313" key="6">
    <source>
        <dbReference type="Proteomes" id="UP000199071"/>
    </source>
</evidence>
<keyword evidence="3" id="KW-0804">Transcription</keyword>
<dbReference type="CDD" id="cd20010">
    <property type="entry name" value="PBP1_AglR-like"/>
    <property type="match status" value="1"/>
</dbReference>
<dbReference type="CDD" id="cd01392">
    <property type="entry name" value="HTH_LacI"/>
    <property type="match status" value="1"/>
</dbReference>
<dbReference type="Pfam" id="PF00356">
    <property type="entry name" value="LacI"/>
    <property type="match status" value="1"/>
</dbReference>
<dbReference type="Gene3D" id="3.40.50.2300">
    <property type="match status" value="2"/>
</dbReference>
<dbReference type="PANTHER" id="PTHR30146">
    <property type="entry name" value="LACI-RELATED TRANSCRIPTIONAL REPRESSOR"/>
    <property type="match status" value="1"/>
</dbReference>
<dbReference type="GO" id="GO:0000976">
    <property type="term" value="F:transcription cis-regulatory region binding"/>
    <property type="evidence" value="ECO:0007669"/>
    <property type="project" value="TreeGrafter"/>
</dbReference>
<name>A0A1G6DYM8_9HYPH</name>
<dbReference type="STRING" id="665467.SAMN02982931_03893"/>